<gene>
    <name evidence="1" type="ORF">LMG26845_05785</name>
</gene>
<accession>A0A6J5BMK4</accession>
<name>A0A6J5BMK4_9BURK</name>
<dbReference type="AlphaFoldDB" id="A0A6J5BMK4"/>
<protein>
    <submittedName>
        <fullName evidence="1">Uncharacterized protein</fullName>
    </submittedName>
</protein>
<evidence type="ECO:0000313" key="2">
    <source>
        <dbReference type="Proteomes" id="UP000507979"/>
    </source>
</evidence>
<reference evidence="1 2" key="1">
    <citation type="submission" date="2020-04" db="EMBL/GenBank/DDBJ databases">
        <authorList>
            <person name="De Canck E."/>
        </authorList>
    </citation>
    <scope>NUCLEOTIDE SEQUENCE [LARGE SCALE GENOMIC DNA]</scope>
    <source>
        <strain evidence="1 2">LMG 26845</strain>
    </source>
</reference>
<dbReference type="GeneID" id="92901689"/>
<organism evidence="1 2">
    <name type="scientific">Achromobacter insuavis</name>
    <dbReference type="NCBI Taxonomy" id="1287735"/>
    <lineage>
        <taxon>Bacteria</taxon>
        <taxon>Pseudomonadati</taxon>
        <taxon>Pseudomonadota</taxon>
        <taxon>Betaproteobacteria</taxon>
        <taxon>Burkholderiales</taxon>
        <taxon>Alcaligenaceae</taxon>
        <taxon>Achromobacter</taxon>
    </lineage>
</organism>
<keyword evidence="2" id="KW-1185">Reference proteome</keyword>
<proteinExistence type="predicted"/>
<evidence type="ECO:0000313" key="1">
    <source>
        <dbReference type="EMBL" id="CAB3711223.1"/>
    </source>
</evidence>
<sequence>MFHNNMVYKGYRLIASVSRISVAGSRRPAFTATVGVELAADWHRLNDNHVVPLFAAGGFVSSPVMAVDAAIHHGRQLVDGYVRPAAQVPAR</sequence>
<dbReference type="Proteomes" id="UP000507979">
    <property type="component" value="Unassembled WGS sequence"/>
</dbReference>
<dbReference type="RefSeq" id="WP_054431782.1">
    <property type="nucleotide sequence ID" value="NZ_CADIJR010000109.1"/>
</dbReference>
<dbReference type="EMBL" id="CADIJR010000109">
    <property type="protein sequence ID" value="CAB3711223.1"/>
    <property type="molecule type" value="Genomic_DNA"/>
</dbReference>